<evidence type="ECO:0000256" key="5">
    <source>
        <dbReference type="SAM" id="Phobius"/>
    </source>
</evidence>
<protein>
    <submittedName>
        <fullName evidence="7">MFS transporter</fullName>
    </submittedName>
</protein>
<dbReference type="EMBL" id="JAGIKT010000003">
    <property type="protein sequence ID" value="MBP0109914.1"/>
    <property type="molecule type" value="Genomic_DNA"/>
</dbReference>
<comment type="caution">
    <text evidence="7">The sequence shown here is derived from an EMBL/GenBank/DDBJ whole genome shotgun (WGS) entry which is preliminary data.</text>
</comment>
<accession>A0ABS3ZP44</accession>
<sequence length="175" mass="17773">MLVYLPPFLSASLGVSADTGGIVMLAATLPMLFVPPLGGRIVPALGWRWYFTLALAIMTIGSAGFVAALTANGTPNQWPVILAMIVVGLGAALAHPQLSGVVVALVPSEQAGMASAVTIVMRQAGFAVGIAAFGALLSSSDRAVAYFWPFVGTGLACALGTLAAVILLPPRLPES</sequence>
<keyword evidence="4 5" id="KW-0472">Membrane</keyword>
<dbReference type="PANTHER" id="PTHR42718">
    <property type="entry name" value="MAJOR FACILITATOR SUPERFAMILY MULTIDRUG TRANSPORTER MFSC"/>
    <property type="match status" value="1"/>
</dbReference>
<dbReference type="PROSITE" id="PS50850">
    <property type="entry name" value="MFS"/>
    <property type="match status" value="1"/>
</dbReference>
<feature type="transmembrane region" description="Helical" evidence="5">
    <location>
        <begin position="119"/>
        <end position="139"/>
    </location>
</feature>
<evidence type="ECO:0000256" key="4">
    <source>
        <dbReference type="ARBA" id="ARBA00023136"/>
    </source>
</evidence>
<evidence type="ECO:0000256" key="1">
    <source>
        <dbReference type="ARBA" id="ARBA00004141"/>
    </source>
</evidence>
<dbReference type="Pfam" id="PF07690">
    <property type="entry name" value="MFS_1"/>
    <property type="match status" value="1"/>
</dbReference>
<feature type="transmembrane region" description="Helical" evidence="5">
    <location>
        <begin position="49"/>
        <end position="69"/>
    </location>
</feature>
<organism evidence="7 8">
    <name type="scientific">Bradyrhizobium vignae</name>
    <dbReference type="NCBI Taxonomy" id="1549949"/>
    <lineage>
        <taxon>Bacteria</taxon>
        <taxon>Pseudomonadati</taxon>
        <taxon>Pseudomonadota</taxon>
        <taxon>Alphaproteobacteria</taxon>
        <taxon>Hyphomicrobiales</taxon>
        <taxon>Nitrobacteraceae</taxon>
        <taxon>Bradyrhizobium</taxon>
    </lineage>
</organism>
<name>A0ABS3ZP44_9BRAD</name>
<keyword evidence="3 5" id="KW-1133">Transmembrane helix</keyword>
<feature type="transmembrane region" description="Helical" evidence="5">
    <location>
        <begin position="145"/>
        <end position="168"/>
    </location>
</feature>
<dbReference type="InterPro" id="IPR036259">
    <property type="entry name" value="MFS_trans_sf"/>
</dbReference>
<feature type="domain" description="Major facilitator superfamily (MFS) profile" evidence="6">
    <location>
        <begin position="1"/>
        <end position="175"/>
    </location>
</feature>
<dbReference type="Gene3D" id="1.20.1250.20">
    <property type="entry name" value="MFS general substrate transporter like domains"/>
    <property type="match status" value="1"/>
</dbReference>
<feature type="transmembrane region" description="Helical" evidence="5">
    <location>
        <begin position="20"/>
        <end position="37"/>
    </location>
</feature>
<dbReference type="InterPro" id="IPR011701">
    <property type="entry name" value="MFS"/>
</dbReference>
<comment type="subcellular location">
    <subcellularLocation>
        <location evidence="1">Membrane</location>
        <topology evidence="1">Multi-pass membrane protein</topology>
    </subcellularLocation>
</comment>
<gene>
    <name evidence="7" type="ORF">JWS04_02140</name>
</gene>
<keyword evidence="2 5" id="KW-0812">Transmembrane</keyword>
<reference evidence="7 8" key="1">
    <citation type="submission" date="2021-03" db="EMBL/GenBank/DDBJ databases">
        <title>Genome Sequence of Bradyrhizobium vignae strain ISRA400.</title>
        <authorList>
            <person name="Tisa L.S."/>
            <person name="Svistoonoff S."/>
            <person name="Hocher V."/>
            <person name="Fall S."/>
            <person name="Zaiya A."/>
            <person name="Naing D."/>
            <person name="Niang N."/>
            <person name="Diouf A."/>
            <person name="Dasylva M.C."/>
            <person name="Toure O."/>
            <person name="Gueye M."/>
            <person name="Gully D."/>
            <person name="Tisseyre P."/>
            <person name="Simpson S."/>
            <person name="Morris K."/>
            <person name="Thomas W.K."/>
        </authorList>
    </citation>
    <scope>NUCLEOTIDE SEQUENCE [LARGE SCALE GENOMIC DNA]</scope>
    <source>
        <strain evidence="7 8">ISRA400</strain>
    </source>
</reference>
<dbReference type="InterPro" id="IPR020846">
    <property type="entry name" value="MFS_dom"/>
</dbReference>
<evidence type="ECO:0000256" key="2">
    <source>
        <dbReference type="ARBA" id="ARBA00022692"/>
    </source>
</evidence>
<evidence type="ECO:0000313" key="8">
    <source>
        <dbReference type="Proteomes" id="UP000669317"/>
    </source>
</evidence>
<dbReference type="Proteomes" id="UP000669317">
    <property type="component" value="Unassembled WGS sequence"/>
</dbReference>
<evidence type="ECO:0000313" key="7">
    <source>
        <dbReference type="EMBL" id="MBP0109914.1"/>
    </source>
</evidence>
<evidence type="ECO:0000259" key="6">
    <source>
        <dbReference type="PROSITE" id="PS50850"/>
    </source>
</evidence>
<evidence type="ECO:0000256" key="3">
    <source>
        <dbReference type="ARBA" id="ARBA00022989"/>
    </source>
</evidence>
<feature type="transmembrane region" description="Helical" evidence="5">
    <location>
        <begin position="81"/>
        <end position="107"/>
    </location>
</feature>
<dbReference type="SUPFAM" id="SSF103473">
    <property type="entry name" value="MFS general substrate transporter"/>
    <property type="match status" value="1"/>
</dbReference>
<proteinExistence type="predicted"/>
<dbReference type="PANTHER" id="PTHR42718:SF49">
    <property type="entry name" value="EXPORT PROTEIN"/>
    <property type="match status" value="1"/>
</dbReference>
<keyword evidence="8" id="KW-1185">Reference proteome</keyword>